<feature type="compositionally biased region" description="Basic and acidic residues" evidence="1">
    <location>
        <begin position="46"/>
        <end position="57"/>
    </location>
</feature>
<evidence type="ECO:0000313" key="2">
    <source>
        <dbReference type="EMBL" id="CAG6608121.1"/>
    </source>
</evidence>
<dbReference type="AlphaFoldDB" id="A0A8D8PN93"/>
<evidence type="ECO:0000256" key="1">
    <source>
        <dbReference type="SAM" id="MobiDB-lite"/>
    </source>
</evidence>
<reference evidence="2" key="1">
    <citation type="submission" date="2021-05" db="EMBL/GenBank/DDBJ databases">
        <authorList>
            <person name="Alioto T."/>
            <person name="Alioto T."/>
            <person name="Gomez Garrido J."/>
        </authorList>
    </citation>
    <scope>NUCLEOTIDE SEQUENCE</scope>
</reference>
<protein>
    <submittedName>
        <fullName evidence="2">Uncharacterized protein</fullName>
    </submittedName>
</protein>
<proteinExistence type="predicted"/>
<accession>A0A8D8PN93</accession>
<sequence>MTCDLRLCLLRPAMVPGSETGQSCWVPPGRVVDRLVPRHRPGSGSDRLDRSDHRDDDHLLRKGRKGWVPLPAWRRGSSYLRQGRMGWVPLPGWRVVCARRMRCWET</sequence>
<dbReference type="EMBL" id="HBUF01010294">
    <property type="protein sequence ID" value="CAG6608121.1"/>
    <property type="molecule type" value="Transcribed_RNA"/>
</dbReference>
<organism evidence="2">
    <name type="scientific">Cacopsylla melanoneura</name>
    <dbReference type="NCBI Taxonomy" id="428564"/>
    <lineage>
        <taxon>Eukaryota</taxon>
        <taxon>Metazoa</taxon>
        <taxon>Ecdysozoa</taxon>
        <taxon>Arthropoda</taxon>
        <taxon>Hexapoda</taxon>
        <taxon>Insecta</taxon>
        <taxon>Pterygota</taxon>
        <taxon>Neoptera</taxon>
        <taxon>Paraneoptera</taxon>
        <taxon>Hemiptera</taxon>
        <taxon>Sternorrhyncha</taxon>
        <taxon>Psylloidea</taxon>
        <taxon>Psyllidae</taxon>
        <taxon>Psyllinae</taxon>
        <taxon>Cacopsylla</taxon>
    </lineage>
</organism>
<name>A0A8D8PN93_9HEMI</name>
<feature type="region of interest" description="Disordered" evidence="1">
    <location>
        <begin position="35"/>
        <end position="57"/>
    </location>
</feature>